<dbReference type="InterPro" id="IPR050237">
    <property type="entry name" value="ATP-dep_AMP-bd_enzyme"/>
</dbReference>
<dbReference type="SUPFAM" id="SSF56801">
    <property type="entry name" value="Acetyl-CoA synthetase-like"/>
    <property type="match status" value="1"/>
</dbReference>
<gene>
    <name evidence="2" type="ORF">WCD58_14815</name>
</gene>
<reference evidence="2 3" key="1">
    <citation type="submission" date="2024-03" db="EMBL/GenBank/DDBJ databases">
        <title>Actinomycetospora sp. OC33-EN07, a novel actinomycete isolated from wild orchid (Aerides multiflora).</title>
        <authorList>
            <person name="Suriyachadkun C."/>
        </authorList>
    </citation>
    <scope>NUCLEOTIDE SEQUENCE [LARGE SCALE GENOMIC DNA]</scope>
    <source>
        <strain evidence="2 3">OC33-EN07</strain>
    </source>
</reference>
<dbReference type="PANTHER" id="PTHR43767:SF10">
    <property type="entry name" value="SURFACTIN SYNTHASE SUBUNIT 1"/>
    <property type="match status" value="1"/>
</dbReference>
<dbReference type="Gene3D" id="3.40.50.12780">
    <property type="entry name" value="N-terminal domain of ligase-like"/>
    <property type="match status" value="1"/>
</dbReference>
<dbReference type="InterPro" id="IPR042099">
    <property type="entry name" value="ANL_N_sf"/>
</dbReference>
<protein>
    <submittedName>
        <fullName evidence="2">AMP-binding protein</fullName>
    </submittedName>
</protein>
<dbReference type="Pfam" id="PF00501">
    <property type="entry name" value="AMP-binding"/>
    <property type="match status" value="1"/>
</dbReference>
<keyword evidence="3" id="KW-1185">Reference proteome</keyword>
<organism evidence="2 3">
    <name type="scientific">Actinomycetospora flava</name>
    <dbReference type="NCBI Taxonomy" id="3129232"/>
    <lineage>
        <taxon>Bacteria</taxon>
        <taxon>Bacillati</taxon>
        <taxon>Actinomycetota</taxon>
        <taxon>Actinomycetes</taxon>
        <taxon>Pseudonocardiales</taxon>
        <taxon>Pseudonocardiaceae</taxon>
        <taxon>Actinomycetospora</taxon>
    </lineage>
</organism>
<dbReference type="EMBL" id="JBBEGM010000005">
    <property type="protein sequence ID" value="MEJ2862441.1"/>
    <property type="molecule type" value="Genomic_DNA"/>
</dbReference>
<proteinExistence type="predicted"/>
<evidence type="ECO:0000259" key="1">
    <source>
        <dbReference type="Pfam" id="PF00501"/>
    </source>
</evidence>
<sequence length="498" mass="52469">MTAVAAAPSEQNVLDMLGLAALRAHDAPAVRDRDGAWTYAELDAAADRVAGRLAELGVGPGDRVVLRSPNRREVPALLFGTWRVGAALVPLSPRLPFAGLATVVADAAPAVVVTGAGDVLEGDVGPVTSVEHLVSGPRADARRAVDDADLALLVYTSGSTSTPKGVVCPRGAVEFAARAIAERLRYRADDVVLVGSPMSFDYGLYQVLLSVLAGAELVLTDAEDPIGMLRTLRETRATVVPIVPSSARMLVRLARRGATIGHVRLFTNTGAALTTADIAGLRGAFDGASVVAMYGITECKRVTIAEPDVDLQRPGSVGTALPGTQVQILDEDGLPVAPGVEGEIAPVGPHVMDGYWRSPELSAGRFDHDPRSGSPRLRTGDYGHLDADGHLYFHGRRDDQIKRRGVRMSLIEIEAAAVTVPGVVAAAALPPDGEHDLELVVVGDRPGSEVLDALRELVEPAKVPDLCHGLDELPLTTNGKTDRKRLRQLVQPDLGRTS</sequence>
<dbReference type="InterPro" id="IPR000873">
    <property type="entry name" value="AMP-dep_synth/lig_dom"/>
</dbReference>
<dbReference type="PANTHER" id="PTHR43767">
    <property type="entry name" value="LONG-CHAIN-FATTY-ACID--COA LIGASE"/>
    <property type="match status" value="1"/>
</dbReference>
<comment type="caution">
    <text evidence="2">The sequence shown here is derived from an EMBL/GenBank/DDBJ whole genome shotgun (WGS) entry which is preliminary data.</text>
</comment>
<dbReference type="InterPro" id="IPR020845">
    <property type="entry name" value="AMP-binding_CS"/>
</dbReference>
<dbReference type="PROSITE" id="PS00455">
    <property type="entry name" value="AMP_BINDING"/>
    <property type="match status" value="1"/>
</dbReference>
<evidence type="ECO:0000313" key="3">
    <source>
        <dbReference type="Proteomes" id="UP001369736"/>
    </source>
</evidence>
<dbReference type="RefSeq" id="WP_337703815.1">
    <property type="nucleotide sequence ID" value="NZ_JBBEGM010000005.1"/>
</dbReference>
<name>A0ABU8M542_9PSEU</name>
<dbReference type="Gene3D" id="3.30.300.30">
    <property type="match status" value="1"/>
</dbReference>
<evidence type="ECO:0000313" key="2">
    <source>
        <dbReference type="EMBL" id="MEJ2862441.1"/>
    </source>
</evidence>
<feature type="domain" description="AMP-dependent synthetase/ligase" evidence="1">
    <location>
        <begin position="21"/>
        <end position="356"/>
    </location>
</feature>
<dbReference type="InterPro" id="IPR045851">
    <property type="entry name" value="AMP-bd_C_sf"/>
</dbReference>
<dbReference type="Proteomes" id="UP001369736">
    <property type="component" value="Unassembled WGS sequence"/>
</dbReference>
<accession>A0ABU8M542</accession>